<dbReference type="Pfam" id="PF05656">
    <property type="entry name" value="DUF805"/>
    <property type="match status" value="1"/>
</dbReference>
<dbReference type="Proteomes" id="UP001055167">
    <property type="component" value="Unassembled WGS sequence"/>
</dbReference>
<dbReference type="PANTHER" id="PTHR34980">
    <property type="entry name" value="INNER MEMBRANE PROTEIN-RELATED-RELATED"/>
    <property type="match status" value="1"/>
</dbReference>
<keyword evidence="1" id="KW-0472">Membrane</keyword>
<evidence type="ECO:0000313" key="3">
    <source>
        <dbReference type="Proteomes" id="UP001055167"/>
    </source>
</evidence>
<reference evidence="2" key="1">
    <citation type="journal article" date="2021" name="Front. Microbiol.">
        <title>Comprehensive Comparative Genomics and Phenotyping of Methylobacterium Species.</title>
        <authorList>
            <person name="Alessa O."/>
            <person name="Ogura Y."/>
            <person name="Fujitani Y."/>
            <person name="Takami H."/>
            <person name="Hayashi T."/>
            <person name="Sahin N."/>
            <person name="Tani A."/>
        </authorList>
    </citation>
    <scope>NUCLEOTIDE SEQUENCE</scope>
    <source>
        <strain evidence="2">KCTC 52305</strain>
    </source>
</reference>
<reference evidence="2" key="2">
    <citation type="submission" date="2021-08" db="EMBL/GenBank/DDBJ databases">
        <authorList>
            <person name="Tani A."/>
            <person name="Ola A."/>
            <person name="Ogura Y."/>
            <person name="Katsura K."/>
            <person name="Hayashi T."/>
        </authorList>
    </citation>
    <scope>NUCLEOTIDE SEQUENCE</scope>
    <source>
        <strain evidence="2">KCTC 52305</strain>
    </source>
</reference>
<proteinExistence type="predicted"/>
<keyword evidence="3" id="KW-1185">Reference proteome</keyword>
<accession>A0ABQ4QWJ6</accession>
<dbReference type="RefSeq" id="WP_128561761.1">
    <property type="nucleotide sequence ID" value="NZ_BPQH01000007.1"/>
</dbReference>
<dbReference type="InterPro" id="IPR008523">
    <property type="entry name" value="DUF805"/>
</dbReference>
<evidence type="ECO:0000256" key="1">
    <source>
        <dbReference type="SAM" id="Phobius"/>
    </source>
</evidence>
<evidence type="ECO:0000313" key="2">
    <source>
        <dbReference type="EMBL" id="GJD49752.1"/>
    </source>
</evidence>
<organism evidence="2 3">
    <name type="scientific">Methylobacterium crusticola</name>
    <dbReference type="NCBI Taxonomy" id="1697972"/>
    <lineage>
        <taxon>Bacteria</taxon>
        <taxon>Pseudomonadati</taxon>
        <taxon>Pseudomonadota</taxon>
        <taxon>Alphaproteobacteria</taxon>
        <taxon>Hyphomicrobiales</taxon>
        <taxon>Methylobacteriaceae</taxon>
        <taxon>Methylobacterium</taxon>
    </lineage>
</organism>
<keyword evidence="1" id="KW-0812">Transmembrane</keyword>
<dbReference type="EMBL" id="BPQH01000007">
    <property type="protein sequence ID" value="GJD49752.1"/>
    <property type="molecule type" value="Genomic_DNA"/>
</dbReference>
<comment type="caution">
    <text evidence="2">The sequence shown here is derived from an EMBL/GenBank/DDBJ whole genome shotgun (WGS) entry which is preliminary data.</text>
</comment>
<feature type="transmembrane region" description="Helical" evidence="1">
    <location>
        <begin position="180"/>
        <end position="200"/>
    </location>
</feature>
<protein>
    <recommendedName>
        <fullName evidence="4">DUF805 domain-containing protein</fullName>
    </recommendedName>
</protein>
<sequence length="221" mass="24546">MLETAARLGQLYLGSMRRYAVFRGRSKREELWAFVIVCLLLTLAARSLDRLLGPTGSPFIGCRQAVQWLHVIPLLSLLARRAHDLDRAGYWLLWPPIWTAVFRVRGEPGPNRFGPGSIESRQASGSGTDGEAAVDTAIKSVDRLRSPRWYRFLMFGGVISFFGGVMLYGEMQHAPNPNRWIAVTIGISALAVGAFLLRCARMSYVGRKAPVPDSDARRDGL</sequence>
<dbReference type="PANTHER" id="PTHR34980:SF2">
    <property type="entry name" value="INNER MEMBRANE PROTEIN YHAH-RELATED"/>
    <property type="match status" value="1"/>
</dbReference>
<evidence type="ECO:0008006" key="4">
    <source>
        <dbReference type="Google" id="ProtNLM"/>
    </source>
</evidence>
<name>A0ABQ4QWJ6_9HYPH</name>
<gene>
    <name evidence="2" type="ORF">OPKNFCMD_2485</name>
</gene>
<feature type="transmembrane region" description="Helical" evidence="1">
    <location>
        <begin position="149"/>
        <end position="168"/>
    </location>
</feature>
<keyword evidence="1" id="KW-1133">Transmembrane helix</keyword>